<evidence type="ECO:0000313" key="3">
    <source>
        <dbReference type="Proteomes" id="UP000178319"/>
    </source>
</evidence>
<dbReference type="SUPFAM" id="SSF102114">
    <property type="entry name" value="Radical SAM enzymes"/>
    <property type="match status" value="1"/>
</dbReference>
<dbReference type="PANTHER" id="PTHR13932:SF5">
    <property type="entry name" value="RADICAL S-ADENOSYL METHIONINE DOMAIN-CONTAINING PROTEIN 1, MITOCHONDRIAL"/>
    <property type="match status" value="1"/>
</dbReference>
<dbReference type="STRING" id="1797516.A3D26_02695"/>
<proteinExistence type="predicted"/>
<dbReference type="Pfam" id="PF04055">
    <property type="entry name" value="Radical_SAM"/>
    <property type="match status" value="1"/>
</dbReference>
<dbReference type="Gene3D" id="3.80.30.20">
    <property type="entry name" value="tm_1862 like domain"/>
    <property type="match status" value="1"/>
</dbReference>
<accession>A0A1G1V7U1</accession>
<dbReference type="GO" id="GO:0051539">
    <property type="term" value="F:4 iron, 4 sulfur cluster binding"/>
    <property type="evidence" value="ECO:0007669"/>
    <property type="project" value="TreeGrafter"/>
</dbReference>
<dbReference type="InterPro" id="IPR010723">
    <property type="entry name" value="HemN_C"/>
</dbReference>
<dbReference type="InterPro" id="IPR034505">
    <property type="entry name" value="Coproporphyrinogen-III_oxidase"/>
</dbReference>
<dbReference type="SFLD" id="SFLDG01065">
    <property type="entry name" value="anaerobic_coproporphyrinogen-I"/>
    <property type="match status" value="1"/>
</dbReference>
<sequence>MREIWQESIRAHESPLVGRAVERARELPLASLREAGFYRDRGKYFLNISYPSLQAMSEVSAAGIYPPAASGTGRRVALYVHMPFCTAECYYCHYYKKFGQSSGAVDTYLGAIDRELELYQRQFGGLEAVSVYVGGGTPSYLNPDQIDRLLGIIKAHTSIQKGAEVCFEMHPESTTADRVSVLVGHGVNRVSIGVESFEDRLLKAENRRHTAQEAVAAFERVRGGGIANVNLDLIYGLRGQDLSGWEYNLDRIAVLQPTSATMYYLRLKTGTPEYKLWQADPKSFPSDEELMLMHIMSFEKMEGQLGYTQSPVDWFIRDPSFFHTYQDYNWRRSDETPLLGVGASAYSAIDGWQYYNVNDTGRYQAALSEARLPIWRGEHLPPEERMRRTVMLGIKMGIDRSVFRTTYGVDVVDAFESMWQRLSDLGLVVVTDQMVDLTYTGKLFADEVGQVFYSAAMKKRM</sequence>
<dbReference type="InterPro" id="IPR023404">
    <property type="entry name" value="rSAM_horseshoe"/>
</dbReference>
<dbReference type="Pfam" id="PF06969">
    <property type="entry name" value="HemN_C"/>
    <property type="match status" value="1"/>
</dbReference>
<dbReference type="InterPro" id="IPR007197">
    <property type="entry name" value="rSAM"/>
</dbReference>
<dbReference type="GO" id="GO:0006779">
    <property type="term" value="P:porphyrin-containing compound biosynthetic process"/>
    <property type="evidence" value="ECO:0007669"/>
    <property type="project" value="TreeGrafter"/>
</dbReference>
<gene>
    <name evidence="2" type="ORF">A3D26_02695</name>
</gene>
<evidence type="ECO:0000313" key="2">
    <source>
        <dbReference type="EMBL" id="OGY11387.1"/>
    </source>
</evidence>
<feature type="domain" description="Radical SAM core" evidence="1">
    <location>
        <begin position="70"/>
        <end position="302"/>
    </location>
</feature>
<dbReference type="GO" id="GO:0003824">
    <property type="term" value="F:catalytic activity"/>
    <property type="evidence" value="ECO:0007669"/>
    <property type="project" value="InterPro"/>
</dbReference>
<dbReference type="InterPro" id="IPR058240">
    <property type="entry name" value="rSAM_sf"/>
</dbReference>
<dbReference type="SFLD" id="SFLDS00029">
    <property type="entry name" value="Radical_SAM"/>
    <property type="match status" value="2"/>
</dbReference>
<organism evidence="2 3">
    <name type="scientific">Candidatus Blackburnbacteria bacterium RIFCSPHIGHO2_02_FULL_44_20</name>
    <dbReference type="NCBI Taxonomy" id="1797516"/>
    <lineage>
        <taxon>Bacteria</taxon>
        <taxon>Candidatus Blackburniibacteriota</taxon>
    </lineage>
</organism>
<dbReference type="AlphaFoldDB" id="A0A1G1V7U1"/>
<comment type="caution">
    <text evidence="2">The sequence shown here is derived from an EMBL/GenBank/DDBJ whole genome shotgun (WGS) entry which is preliminary data.</text>
</comment>
<dbReference type="SFLD" id="SFLDG01082">
    <property type="entry name" value="B12-binding_domain_containing"/>
    <property type="match status" value="1"/>
</dbReference>
<dbReference type="GO" id="GO:0005737">
    <property type="term" value="C:cytoplasm"/>
    <property type="evidence" value="ECO:0007669"/>
    <property type="project" value="TreeGrafter"/>
</dbReference>
<evidence type="ECO:0000259" key="1">
    <source>
        <dbReference type="PROSITE" id="PS51918"/>
    </source>
</evidence>
<protein>
    <recommendedName>
        <fullName evidence="1">Radical SAM core domain-containing protein</fullName>
    </recommendedName>
</protein>
<dbReference type="PROSITE" id="PS51918">
    <property type="entry name" value="RADICAL_SAM"/>
    <property type="match status" value="1"/>
</dbReference>
<dbReference type="SMART" id="SM00729">
    <property type="entry name" value="Elp3"/>
    <property type="match status" value="1"/>
</dbReference>
<dbReference type="EMBL" id="MHBZ01000019">
    <property type="protein sequence ID" value="OGY11387.1"/>
    <property type="molecule type" value="Genomic_DNA"/>
</dbReference>
<reference evidence="2 3" key="1">
    <citation type="journal article" date="2016" name="Nat. Commun.">
        <title>Thousands of microbial genomes shed light on interconnected biogeochemical processes in an aquifer system.</title>
        <authorList>
            <person name="Anantharaman K."/>
            <person name="Brown C.T."/>
            <person name="Hug L.A."/>
            <person name="Sharon I."/>
            <person name="Castelle C.J."/>
            <person name="Probst A.J."/>
            <person name="Thomas B.C."/>
            <person name="Singh A."/>
            <person name="Wilkins M.J."/>
            <person name="Karaoz U."/>
            <person name="Brodie E.L."/>
            <person name="Williams K.H."/>
            <person name="Hubbard S.S."/>
            <person name="Banfield J.F."/>
        </authorList>
    </citation>
    <scope>NUCLEOTIDE SEQUENCE [LARGE SCALE GENOMIC DNA]</scope>
</reference>
<dbReference type="Proteomes" id="UP000178319">
    <property type="component" value="Unassembled WGS sequence"/>
</dbReference>
<feature type="non-terminal residue" evidence="2">
    <location>
        <position position="461"/>
    </location>
</feature>
<dbReference type="PANTHER" id="PTHR13932">
    <property type="entry name" value="COPROPORPHYRINIGEN III OXIDASE"/>
    <property type="match status" value="1"/>
</dbReference>
<name>A0A1G1V7U1_9BACT</name>
<dbReference type="InterPro" id="IPR006638">
    <property type="entry name" value="Elp3/MiaA/NifB-like_rSAM"/>
</dbReference>